<organism evidence="8">
    <name type="scientific">marine metagenome</name>
    <dbReference type="NCBI Taxonomy" id="408172"/>
    <lineage>
        <taxon>unclassified sequences</taxon>
        <taxon>metagenomes</taxon>
        <taxon>ecological metagenomes</taxon>
    </lineage>
</organism>
<dbReference type="PANTHER" id="PTHR30269">
    <property type="entry name" value="TRANSMEMBRANE PROTEIN YFCA"/>
    <property type="match status" value="1"/>
</dbReference>
<dbReference type="InterPro" id="IPR052017">
    <property type="entry name" value="TSUP"/>
</dbReference>
<evidence type="ECO:0000313" key="8">
    <source>
        <dbReference type="EMBL" id="SVD98787.1"/>
    </source>
</evidence>
<reference evidence="8" key="1">
    <citation type="submission" date="2018-05" db="EMBL/GenBank/DDBJ databases">
        <authorList>
            <person name="Lanie J.A."/>
            <person name="Ng W.-L."/>
            <person name="Kazmierczak K.M."/>
            <person name="Andrzejewski T.M."/>
            <person name="Davidsen T.M."/>
            <person name="Wayne K.J."/>
            <person name="Tettelin H."/>
            <person name="Glass J.I."/>
            <person name="Rusch D."/>
            <person name="Podicherti R."/>
            <person name="Tsui H.-C.T."/>
            <person name="Winkler M.E."/>
        </authorList>
    </citation>
    <scope>NUCLEOTIDE SEQUENCE</scope>
</reference>
<keyword evidence="4 7" id="KW-0812">Transmembrane</keyword>
<dbReference type="Pfam" id="PF01925">
    <property type="entry name" value="TauE"/>
    <property type="match status" value="1"/>
</dbReference>
<feature type="transmembrane region" description="Helical" evidence="7">
    <location>
        <begin position="166"/>
        <end position="185"/>
    </location>
</feature>
<evidence type="ECO:0000256" key="6">
    <source>
        <dbReference type="ARBA" id="ARBA00023136"/>
    </source>
</evidence>
<evidence type="ECO:0000256" key="5">
    <source>
        <dbReference type="ARBA" id="ARBA00022989"/>
    </source>
</evidence>
<feature type="transmembrane region" description="Helical" evidence="7">
    <location>
        <begin position="71"/>
        <end position="89"/>
    </location>
</feature>
<feature type="transmembrane region" description="Helical" evidence="7">
    <location>
        <begin position="197"/>
        <end position="215"/>
    </location>
</feature>
<evidence type="ECO:0008006" key="9">
    <source>
        <dbReference type="Google" id="ProtNLM"/>
    </source>
</evidence>
<dbReference type="AlphaFoldDB" id="A0A382ZTC9"/>
<dbReference type="InterPro" id="IPR002781">
    <property type="entry name" value="TM_pro_TauE-like"/>
</dbReference>
<evidence type="ECO:0000256" key="7">
    <source>
        <dbReference type="SAM" id="Phobius"/>
    </source>
</evidence>
<evidence type="ECO:0000256" key="2">
    <source>
        <dbReference type="ARBA" id="ARBA00022448"/>
    </source>
</evidence>
<evidence type="ECO:0000256" key="4">
    <source>
        <dbReference type="ARBA" id="ARBA00022692"/>
    </source>
</evidence>
<protein>
    <recommendedName>
        <fullName evidence="9">Membrane transporter protein</fullName>
    </recommendedName>
</protein>
<dbReference type="EMBL" id="UINC01186526">
    <property type="protein sequence ID" value="SVD98787.1"/>
    <property type="molecule type" value="Genomic_DNA"/>
</dbReference>
<gene>
    <name evidence="8" type="ORF">METZ01_LOCUS451641</name>
</gene>
<evidence type="ECO:0000256" key="1">
    <source>
        <dbReference type="ARBA" id="ARBA00004651"/>
    </source>
</evidence>
<keyword evidence="6 7" id="KW-0472">Membrane</keyword>
<keyword evidence="3" id="KW-1003">Cell membrane</keyword>
<dbReference type="PANTHER" id="PTHR30269:SF37">
    <property type="entry name" value="MEMBRANE TRANSPORTER PROTEIN"/>
    <property type="match status" value="1"/>
</dbReference>
<keyword evidence="2" id="KW-0813">Transport</keyword>
<sequence>IGIVAVPLMSMVISPLQAAAILLPLLMAMDTLALRAYWRQWDWRFLQVLIPAALGGTVIGFVTAQYISVTGLRALVGIVAFAYALQYFWPRTNHQVSTPSRRSAMFWGATAGFTSFSIHAGGPPLQAYLLQQRMDRTTFQATGVLFFFVVNWSKVLPYAWLGQWSADTLLTSLVLLPIAPIGVSLGRRLHQQINDKVFFAAIHASLFLIGIKLLYDAIMSS</sequence>
<name>A0A382ZTC9_9ZZZZ</name>
<keyword evidence="5 7" id="KW-1133">Transmembrane helix</keyword>
<dbReference type="GO" id="GO:0005886">
    <property type="term" value="C:plasma membrane"/>
    <property type="evidence" value="ECO:0007669"/>
    <property type="project" value="UniProtKB-SubCell"/>
</dbReference>
<comment type="subcellular location">
    <subcellularLocation>
        <location evidence="1">Cell membrane</location>
        <topology evidence="1">Multi-pass membrane protein</topology>
    </subcellularLocation>
</comment>
<feature type="non-terminal residue" evidence="8">
    <location>
        <position position="1"/>
    </location>
</feature>
<evidence type="ECO:0000256" key="3">
    <source>
        <dbReference type="ARBA" id="ARBA00022475"/>
    </source>
</evidence>
<feature type="transmembrane region" description="Helical" evidence="7">
    <location>
        <begin position="45"/>
        <end position="64"/>
    </location>
</feature>
<accession>A0A382ZTC9</accession>
<proteinExistence type="predicted"/>
<feature type="transmembrane region" description="Helical" evidence="7">
    <location>
        <begin position="141"/>
        <end position="160"/>
    </location>
</feature>